<keyword evidence="1" id="KW-1133">Transmembrane helix</keyword>
<dbReference type="Proteomes" id="UP000006045">
    <property type="component" value="Chromosome"/>
</dbReference>
<gene>
    <name evidence="2" type="ORF">I1A_002563</name>
</gene>
<name>A0A7U9CTD6_PSEFL</name>
<feature type="transmembrane region" description="Helical" evidence="1">
    <location>
        <begin position="23"/>
        <end position="40"/>
    </location>
</feature>
<accession>A0A7U9CTD6</accession>
<reference evidence="2 3" key="1">
    <citation type="submission" date="2012-08" db="EMBL/GenBank/DDBJ databases">
        <title>The genome of cave-isolated P. fluorescens strain R124 demonstrates phenotypic adaptation to the mineral environment.</title>
        <authorList>
            <person name="Barton M.D."/>
            <person name="Petronio M."/>
            <person name="Giarrizzo J.G."/>
            <person name="Bowling B.V."/>
            <person name="Barton H.A."/>
        </authorList>
    </citation>
    <scope>NUCLEOTIDE SEQUENCE [LARGE SCALE GENOMIC DNA]</scope>
    <source>
        <strain evidence="2 3">R124</strain>
    </source>
</reference>
<evidence type="ECO:0000313" key="3">
    <source>
        <dbReference type="Proteomes" id="UP000006045"/>
    </source>
</evidence>
<dbReference type="EMBL" id="CM001561">
    <property type="protein sequence ID" value="EJZ58236.1"/>
    <property type="molecule type" value="Genomic_DNA"/>
</dbReference>
<keyword evidence="1" id="KW-0812">Transmembrane</keyword>
<evidence type="ECO:0000313" key="2">
    <source>
        <dbReference type="EMBL" id="EJZ58236.1"/>
    </source>
</evidence>
<organism evidence="2 3">
    <name type="scientific">Pseudomonas fluorescens R124</name>
    <dbReference type="NCBI Taxonomy" id="743713"/>
    <lineage>
        <taxon>Bacteria</taxon>
        <taxon>Pseudomonadati</taxon>
        <taxon>Pseudomonadota</taxon>
        <taxon>Gammaproteobacteria</taxon>
        <taxon>Pseudomonadales</taxon>
        <taxon>Pseudomonadaceae</taxon>
        <taxon>Pseudomonas</taxon>
    </lineage>
</organism>
<evidence type="ECO:0000256" key="1">
    <source>
        <dbReference type="SAM" id="Phobius"/>
    </source>
</evidence>
<feature type="transmembrane region" description="Helical" evidence="1">
    <location>
        <begin position="46"/>
        <end position="64"/>
    </location>
</feature>
<keyword evidence="1" id="KW-0472">Membrane</keyword>
<sequence>MNEVEAKATEWSLIRQSHRTSDIVFFSISLILGALFGYLIAIRINWAVGLPFAMFCIAIMYFMWRSPEAPTKVA</sequence>
<proteinExistence type="predicted"/>
<protein>
    <submittedName>
        <fullName evidence="2">Uncharacterized protein</fullName>
    </submittedName>
</protein>
<dbReference type="AlphaFoldDB" id="A0A7U9CTD6"/>